<evidence type="ECO:0000256" key="2">
    <source>
        <dbReference type="SAM" id="Phobius"/>
    </source>
</evidence>
<reference evidence="3" key="1">
    <citation type="journal article" date="2020" name="Stud. Mycol.">
        <title>101 Dothideomycetes genomes: a test case for predicting lifestyles and emergence of pathogens.</title>
        <authorList>
            <person name="Haridas S."/>
            <person name="Albert R."/>
            <person name="Binder M."/>
            <person name="Bloem J."/>
            <person name="Labutti K."/>
            <person name="Salamov A."/>
            <person name="Andreopoulos B."/>
            <person name="Baker S."/>
            <person name="Barry K."/>
            <person name="Bills G."/>
            <person name="Bluhm B."/>
            <person name="Cannon C."/>
            <person name="Castanera R."/>
            <person name="Culley D."/>
            <person name="Daum C."/>
            <person name="Ezra D."/>
            <person name="Gonzalez J."/>
            <person name="Henrissat B."/>
            <person name="Kuo A."/>
            <person name="Liang C."/>
            <person name="Lipzen A."/>
            <person name="Lutzoni F."/>
            <person name="Magnuson J."/>
            <person name="Mondo S."/>
            <person name="Nolan M."/>
            <person name="Ohm R."/>
            <person name="Pangilinan J."/>
            <person name="Park H.-J."/>
            <person name="Ramirez L."/>
            <person name="Alfaro M."/>
            <person name="Sun H."/>
            <person name="Tritt A."/>
            <person name="Yoshinaga Y."/>
            <person name="Zwiers L.-H."/>
            <person name="Turgeon B."/>
            <person name="Goodwin S."/>
            <person name="Spatafora J."/>
            <person name="Crous P."/>
            <person name="Grigoriev I."/>
        </authorList>
    </citation>
    <scope>NUCLEOTIDE SEQUENCE</scope>
    <source>
        <strain evidence="3">CBS 115976</strain>
    </source>
</reference>
<dbReference type="EMBL" id="MU004239">
    <property type="protein sequence ID" value="KAF2665961.1"/>
    <property type="molecule type" value="Genomic_DNA"/>
</dbReference>
<evidence type="ECO:0000256" key="1">
    <source>
        <dbReference type="SAM" id="MobiDB-lite"/>
    </source>
</evidence>
<feature type="compositionally biased region" description="Basic and acidic residues" evidence="1">
    <location>
        <begin position="64"/>
        <end position="75"/>
    </location>
</feature>
<feature type="non-terminal residue" evidence="3">
    <location>
        <position position="170"/>
    </location>
</feature>
<dbReference type="Proteomes" id="UP000799302">
    <property type="component" value="Unassembled WGS sequence"/>
</dbReference>
<name>A0A6A6U2X6_9PEZI</name>
<feature type="region of interest" description="Disordered" evidence="1">
    <location>
        <begin position="32"/>
        <end position="80"/>
    </location>
</feature>
<sequence length="170" mass="19310">MHSVRSRARKKTGEEKLQLQLERWRLRAERLAQRAESHQHRRRKQQEQDEQTHPDGETPLPKVESNEASKTHEPKGTLNGGANLRAQLKMLFAANIFRLLINLMFALVPAGFALYYTHADDLTVFFVNFFAVIPSAAIQGVAADELGLRLRATFTGRWGDIMAGLLNQTF</sequence>
<protein>
    <submittedName>
        <fullName evidence="3">Uncharacterized protein</fullName>
    </submittedName>
</protein>
<keyword evidence="2" id="KW-1133">Transmembrane helix</keyword>
<organism evidence="3 4">
    <name type="scientific">Microthyrium microscopicum</name>
    <dbReference type="NCBI Taxonomy" id="703497"/>
    <lineage>
        <taxon>Eukaryota</taxon>
        <taxon>Fungi</taxon>
        <taxon>Dikarya</taxon>
        <taxon>Ascomycota</taxon>
        <taxon>Pezizomycotina</taxon>
        <taxon>Dothideomycetes</taxon>
        <taxon>Dothideomycetes incertae sedis</taxon>
        <taxon>Microthyriales</taxon>
        <taxon>Microthyriaceae</taxon>
        <taxon>Microthyrium</taxon>
    </lineage>
</organism>
<keyword evidence="2" id="KW-0812">Transmembrane</keyword>
<feature type="compositionally biased region" description="Basic and acidic residues" evidence="1">
    <location>
        <begin position="45"/>
        <end position="56"/>
    </location>
</feature>
<evidence type="ECO:0000313" key="4">
    <source>
        <dbReference type="Proteomes" id="UP000799302"/>
    </source>
</evidence>
<keyword evidence="4" id="KW-1185">Reference proteome</keyword>
<feature type="transmembrane region" description="Helical" evidence="2">
    <location>
        <begin position="96"/>
        <end position="116"/>
    </location>
</feature>
<keyword evidence="2" id="KW-0472">Membrane</keyword>
<gene>
    <name evidence="3" type="ORF">BT63DRAFT_404651</name>
</gene>
<proteinExistence type="predicted"/>
<evidence type="ECO:0000313" key="3">
    <source>
        <dbReference type="EMBL" id="KAF2665961.1"/>
    </source>
</evidence>
<dbReference type="AlphaFoldDB" id="A0A6A6U2X6"/>
<feature type="transmembrane region" description="Helical" evidence="2">
    <location>
        <begin position="122"/>
        <end position="142"/>
    </location>
</feature>
<accession>A0A6A6U2X6</accession>